<gene>
    <name evidence="4" type="ORF">J0X25_05400</name>
</gene>
<evidence type="ECO:0000313" key="5">
    <source>
        <dbReference type="Proteomes" id="UP000663203"/>
    </source>
</evidence>
<feature type="region of interest" description="Disordered" evidence="2">
    <location>
        <begin position="97"/>
        <end position="125"/>
    </location>
</feature>
<keyword evidence="5" id="KW-1185">Reference proteome</keyword>
<feature type="domain" description="UspA" evidence="3">
    <location>
        <begin position="131"/>
        <end position="169"/>
    </location>
</feature>
<dbReference type="SUPFAM" id="SSF52402">
    <property type="entry name" value="Adenine nucleotide alpha hydrolases-like"/>
    <property type="match status" value="3"/>
</dbReference>
<sequence length="323" mass="33997">MTTRILVPTDGSDSATAALEHALDVAADRDATVYVLNVADTNEPSLTRLGTDVVDTLEQEGQEIVSEAAELAADRGVAVSTHVVQGEPREVIVEFATTGVSEPRSDGSEDGGVSSGVSDGQSNDEDETSVAFDLIVMGAHGRRGLSEYVLGSITDYVVNRSEIPVLTVRSADDATRPLPYTDVLVPTDGSVHATAAVELGASVAARHDATLHLLSVVDELPEVLEAEDSELPEEVREDLQATLDEDAATAERAGATDVTTAIATGSVPREVLSYADAKGIDLIAMGTHGRTGIDRHLLGSFTERVIRTSPVPVLTTRRAEEMD</sequence>
<dbReference type="CDD" id="cd00293">
    <property type="entry name" value="USP-like"/>
    <property type="match status" value="2"/>
</dbReference>
<evidence type="ECO:0000256" key="2">
    <source>
        <dbReference type="SAM" id="MobiDB-lite"/>
    </source>
</evidence>
<dbReference type="PRINTS" id="PR01438">
    <property type="entry name" value="UNVRSLSTRESS"/>
</dbReference>
<dbReference type="Gene3D" id="3.40.50.620">
    <property type="entry name" value="HUPs"/>
    <property type="match status" value="2"/>
</dbReference>
<dbReference type="KEGG" id="hakz:J0X25_05400"/>
<evidence type="ECO:0000259" key="3">
    <source>
        <dbReference type="Pfam" id="PF00582"/>
    </source>
</evidence>
<proteinExistence type="inferred from homology"/>
<comment type="similarity">
    <text evidence="1">Belongs to the universal stress protein A family.</text>
</comment>
<evidence type="ECO:0000313" key="4">
    <source>
        <dbReference type="EMBL" id="QSX00404.1"/>
    </source>
</evidence>
<reference evidence="4 5" key="1">
    <citation type="submission" date="2021-03" db="EMBL/GenBank/DDBJ databases">
        <title>Haloterrigena longa sp. nov. and Haloterrigena limicola sp. nov., extremely halophilic archaea isolated from a salt lake.</title>
        <authorList>
            <person name="Henglin C."/>
        </authorList>
    </citation>
    <scope>NUCLEOTIDE SEQUENCE [LARGE SCALE GENOMIC DNA]</scope>
    <source>
        <strain evidence="4 5">KZCA68</strain>
    </source>
</reference>
<dbReference type="InterPro" id="IPR014729">
    <property type="entry name" value="Rossmann-like_a/b/a_fold"/>
</dbReference>
<dbReference type="Proteomes" id="UP000663203">
    <property type="component" value="Chromosome"/>
</dbReference>
<dbReference type="RefSeq" id="WP_207290124.1">
    <property type="nucleotide sequence ID" value="NZ_CP071462.1"/>
</dbReference>
<dbReference type="PANTHER" id="PTHR46268">
    <property type="entry name" value="STRESS RESPONSE PROTEIN NHAX"/>
    <property type="match status" value="1"/>
</dbReference>
<dbReference type="Pfam" id="PF00582">
    <property type="entry name" value="Usp"/>
    <property type="match status" value="3"/>
</dbReference>
<protein>
    <submittedName>
        <fullName evidence="4">Universal stress protein</fullName>
    </submittedName>
</protein>
<dbReference type="EMBL" id="CP071462">
    <property type="protein sequence ID" value="QSX00404.1"/>
    <property type="molecule type" value="Genomic_DNA"/>
</dbReference>
<feature type="domain" description="UspA" evidence="3">
    <location>
        <begin position="1"/>
        <end position="97"/>
    </location>
</feature>
<dbReference type="InterPro" id="IPR006016">
    <property type="entry name" value="UspA"/>
</dbReference>
<evidence type="ECO:0000256" key="1">
    <source>
        <dbReference type="ARBA" id="ARBA00008791"/>
    </source>
</evidence>
<dbReference type="PANTHER" id="PTHR46268:SF6">
    <property type="entry name" value="UNIVERSAL STRESS PROTEIN UP12"/>
    <property type="match status" value="1"/>
</dbReference>
<name>A0A8A2VE87_9EURY</name>
<feature type="compositionally biased region" description="Low complexity" evidence="2">
    <location>
        <begin position="111"/>
        <end position="120"/>
    </location>
</feature>
<organism evidence="4 5">
    <name type="scientific">Haloterrigena alkaliphila</name>
    <dbReference type="NCBI Taxonomy" id="2816475"/>
    <lineage>
        <taxon>Archaea</taxon>
        <taxon>Methanobacteriati</taxon>
        <taxon>Methanobacteriota</taxon>
        <taxon>Stenosarchaea group</taxon>
        <taxon>Halobacteria</taxon>
        <taxon>Halobacteriales</taxon>
        <taxon>Natrialbaceae</taxon>
        <taxon>Haloterrigena</taxon>
    </lineage>
</organism>
<accession>A0A8A2VE87</accession>
<dbReference type="AlphaFoldDB" id="A0A8A2VE87"/>
<feature type="domain" description="UspA" evidence="3">
    <location>
        <begin position="180"/>
        <end position="317"/>
    </location>
</feature>
<dbReference type="GeneID" id="63186719"/>
<dbReference type="InterPro" id="IPR006015">
    <property type="entry name" value="Universal_stress_UspA"/>
</dbReference>